<dbReference type="PANTHER" id="PTHR11567">
    <property type="entry name" value="ACID PHOSPHATASE-RELATED"/>
    <property type="match status" value="1"/>
</dbReference>
<evidence type="ECO:0000313" key="4">
    <source>
        <dbReference type="EMBL" id="KAG5288954.1"/>
    </source>
</evidence>
<dbReference type="SUPFAM" id="SSF53254">
    <property type="entry name" value="Phosphoglycerate mutase-like"/>
    <property type="match status" value="1"/>
</dbReference>
<evidence type="ECO:0000256" key="3">
    <source>
        <dbReference type="SAM" id="MobiDB-lite"/>
    </source>
</evidence>
<dbReference type="CDD" id="cd07061">
    <property type="entry name" value="HP_HAP_like"/>
    <property type="match status" value="1"/>
</dbReference>
<comment type="similarity">
    <text evidence="1">Belongs to the histidine acid phosphatase family.</text>
</comment>
<sequence length="521" mass="58500">MTSLVPREPYSKEELHKLYPDGLQLQLVQVFLRHGERTPVSSRFQNTGLATYWPYCNAARRLTQIASSTEDLTSWDSFQWRRRMESFGENDQAAMVVGPKGEIEGICLPGELTDKGRQSTFALGRRLRYLYVDQLGFMPKIRSNTDDMYLRTTPIPRALESLQQTFWGMYPPDARTANFRPPTIVARSFADETLYPNESNCHRFRQLARLFAQRAADKWNQTADMEYLNSLWSKWMPSSSPRVAVDSRPRLSGILDTINSTLAHGPNTRLPAEFYDAKALEIIDKIAMDEWFTGYRESNEYRKLGIGALMGDIVDRMVHASVHGGWKPTTNGAGDANEVVKFAMSGCHDTTIAAILTSLGAFDDGKWPPYTSSIAVELFKATGRPHAQKPGDILEELNVPEAETSSAKRKPSSLMSKLFYGKSSSSPSFPEPSKIARSTTSGIPTPPLQDYYVRLRYNDQPVRIPGCVSKPSNHLPGNDTFCTLEAFKKIADKFTPRNWHEECAKNLDSGMFAEGNDAAGY</sequence>
<dbReference type="InterPro" id="IPR050645">
    <property type="entry name" value="Histidine_acid_phosphatase"/>
</dbReference>
<dbReference type="InterPro" id="IPR029033">
    <property type="entry name" value="His_PPase_superfam"/>
</dbReference>
<gene>
    <name evidence="4" type="ORF">I7I52_12608</name>
</gene>
<protein>
    <submittedName>
        <fullName evidence="4">Acid phosphatase</fullName>
    </submittedName>
</protein>
<dbReference type="VEuPathDB" id="FungiDB:I7I52_12608"/>
<dbReference type="Gene3D" id="3.40.50.1240">
    <property type="entry name" value="Phosphoglycerate mutase-like"/>
    <property type="match status" value="1"/>
</dbReference>
<dbReference type="AlphaFoldDB" id="A0A8H7YAQ4"/>
<dbReference type="EMBL" id="JAEVHI010000006">
    <property type="protein sequence ID" value="KAG5288954.1"/>
    <property type="molecule type" value="Genomic_DNA"/>
</dbReference>
<reference evidence="4 5" key="1">
    <citation type="submission" date="2021-01" db="EMBL/GenBank/DDBJ databases">
        <title>Chromosome-level genome assembly of a human fungal pathogen reveals clustering of transcriptionally co-regulated genes.</title>
        <authorList>
            <person name="Voorhies M."/>
            <person name="Cohen S."/>
            <person name="Shea T.P."/>
            <person name="Petrus S."/>
            <person name="Munoz J.F."/>
            <person name="Poplawski S."/>
            <person name="Goldman W.E."/>
            <person name="Michael T."/>
            <person name="Cuomo C.A."/>
            <person name="Sil A."/>
            <person name="Beyhan S."/>
        </authorList>
    </citation>
    <scope>NUCLEOTIDE SEQUENCE [LARGE SCALE GENOMIC DNA]</scope>
    <source>
        <strain evidence="4 5">G184AR</strain>
    </source>
</reference>
<dbReference type="Pfam" id="PF00328">
    <property type="entry name" value="His_Phos_2"/>
    <property type="match status" value="1"/>
</dbReference>
<dbReference type="GO" id="GO:0016791">
    <property type="term" value="F:phosphatase activity"/>
    <property type="evidence" value="ECO:0007669"/>
    <property type="project" value="TreeGrafter"/>
</dbReference>
<feature type="compositionally biased region" description="Low complexity" evidence="3">
    <location>
        <begin position="423"/>
        <end position="433"/>
    </location>
</feature>
<evidence type="ECO:0000256" key="2">
    <source>
        <dbReference type="ARBA" id="ARBA00022801"/>
    </source>
</evidence>
<name>A0A8H7YAQ4_AJECA</name>
<proteinExistence type="inferred from homology"/>
<organism evidence="4 5">
    <name type="scientific">Ajellomyces capsulatus</name>
    <name type="common">Darling's disease fungus</name>
    <name type="synonym">Histoplasma capsulatum</name>
    <dbReference type="NCBI Taxonomy" id="5037"/>
    <lineage>
        <taxon>Eukaryota</taxon>
        <taxon>Fungi</taxon>
        <taxon>Dikarya</taxon>
        <taxon>Ascomycota</taxon>
        <taxon>Pezizomycotina</taxon>
        <taxon>Eurotiomycetes</taxon>
        <taxon>Eurotiomycetidae</taxon>
        <taxon>Onygenales</taxon>
        <taxon>Ajellomycetaceae</taxon>
        <taxon>Histoplasma</taxon>
    </lineage>
</organism>
<comment type="caution">
    <text evidence="4">The sequence shown here is derived from an EMBL/GenBank/DDBJ whole genome shotgun (WGS) entry which is preliminary data.</text>
</comment>
<feature type="region of interest" description="Disordered" evidence="3">
    <location>
        <begin position="386"/>
        <end position="443"/>
    </location>
</feature>
<dbReference type="Proteomes" id="UP000670092">
    <property type="component" value="Unassembled WGS sequence"/>
</dbReference>
<dbReference type="PANTHER" id="PTHR11567:SF110">
    <property type="entry name" value="2-PHOSPHOXYLOSE PHOSPHATASE 1"/>
    <property type="match status" value="1"/>
</dbReference>
<keyword evidence="2" id="KW-0378">Hydrolase</keyword>
<evidence type="ECO:0000313" key="5">
    <source>
        <dbReference type="Proteomes" id="UP000670092"/>
    </source>
</evidence>
<accession>A0A8H7YAQ4</accession>
<dbReference type="OrthoDB" id="10257284at2759"/>
<dbReference type="InterPro" id="IPR000560">
    <property type="entry name" value="His_Pase_clade-2"/>
</dbReference>
<evidence type="ECO:0000256" key="1">
    <source>
        <dbReference type="ARBA" id="ARBA00005375"/>
    </source>
</evidence>